<dbReference type="PROSITE" id="PS50279">
    <property type="entry name" value="BPTI_KUNITZ_2"/>
    <property type="match status" value="1"/>
</dbReference>
<keyword evidence="6" id="KW-1185">Reference proteome</keyword>
<accession>A0A8R1I8T7</accession>
<dbReference type="InterPro" id="IPR020901">
    <property type="entry name" value="Prtase_inh_Kunz-CS"/>
</dbReference>
<organism evidence="5 6">
    <name type="scientific">Caenorhabditis japonica</name>
    <dbReference type="NCBI Taxonomy" id="281687"/>
    <lineage>
        <taxon>Eukaryota</taxon>
        <taxon>Metazoa</taxon>
        <taxon>Ecdysozoa</taxon>
        <taxon>Nematoda</taxon>
        <taxon>Chromadorea</taxon>
        <taxon>Rhabditida</taxon>
        <taxon>Rhabditina</taxon>
        <taxon>Rhabditomorpha</taxon>
        <taxon>Rhabditoidea</taxon>
        <taxon>Rhabditidae</taxon>
        <taxon>Peloderinae</taxon>
        <taxon>Caenorhabditis</taxon>
    </lineage>
</organism>
<dbReference type="EnsemblMetazoa" id="CJA20284b.1">
    <property type="protein sequence ID" value="CJA20284b.1"/>
    <property type="gene ID" value="WBGene00175856"/>
</dbReference>
<protein>
    <submittedName>
        <fullName evidence="5">BPTI/Kunitz inhibitor domain-containing protein</fullName>
    </submittedName>
</protein>
<keyword evidence="1" id="KW-0646">Protease inhibitor</keyword>
<dbReference type="AlphaFoldDB" id="A0A8R1I8T7"/>
<keyword evidence="3" id="KW-1015">Disulfide bond</keyword>
<evidence type="ECO:0000256" key="2">
    <source>
        <dbReference type="ARBA" id="ARBA00022900"/>
    </source>
</evidence>
<dbReference type="GO" id="GO:0004867">
    <property type="term" value="F:serine-type endopeptidase inhibitor activity"/>
    <property type="evidence" value="ECO:0007669"/>
    <property type="project" value="UniProtKB-KW"/>
</dbReference>
<evidence type="ECO:0000256" key="3">
    <source>
        <dbReference type="ARBA" id="ARBA00023157"/>
    </source>
</evidence>
<sequence>MLMLRSFAHSIRRDAPFIRSVSAHHLDFHESRVDCYSVVDPGSCGDYRLMWHYSAQSNACRQFYYGGCAGNTNRFETREQCEESCVANDNLNVKVKVESVSEASKSLADVKLIDPVLDSDFGGYPSQKEEEEEETYVVVDTQALPELCMLPEQRGSCYGNILRWR</sequence>
<evidence type="ECO:0000313" key="5">
    <source>
        <dbReference type="EnsemblMetazoa" id="CJA20284b.1"/>
    </source>
</evidence>
<reference evidence="5" key="2">
    <citation type="submission" date="2022-06" db="UniProtKB">
        <authorList>
            <consortium name="EnsemblMetazoa"/>
        </authorList>
    </citation>
    <scope>IDENTIFICATION</scope>
    <source>
        <strain evidence="5">DF5081</strain>
    </source>
</reference>
<dbReference type="FunFam" id="4.10.410.10:FF:000020">
    <property type="entry name" value="Collagen, type VI, alpha 3"/>
    <property type="match status" value="1"/>
</dbReference>
<dbReference type="Pfam" id="PF00014">
    <property type="entry name" value="Kunitz_BPTI"/>
    <property type="match status" value="1"/>
</dbReference>
<dbReference type="SUPFAM" id="SSF57362">
    <property type="entry name" value="BPTI-like"/>
    <property type="match status" value="1"/>
</dbReference>
<dbReference type="Proteomes" id="UP000005237">
    <property type="component" value="Unassembled WGS sequence"/>
</dbReference>
<dbReference type="InterPro" id="IPR036880">
    <property type="entry name" value="Kunitz_BPTI_sf"/>
</dbReference>
<dbReference type="InterPro" id="IPR002223">
    <property type="entry name" value="Kunitz_BPTI"/>
</dbReference>
<dbReference type="SMART" id="SM00131">
    <property type="entry name" value="KU"/>
    <property type="match status" value="1"/>
</dbReference>
<proteinExistence type="predicted"/>
<evidence type="ECO:0000313" key="6">
    <source>
        <dbReference type="Proteomes" id="UP000005237"/>
    </source>
</evidence>
<evidence type="ECO:0000259" key="4">
    <source>
        <dbReference type="PROSITE" id="PS50279"/>
    </source>
</evidence>
<reference evidence="6" key="1">
    <citation type="submission" date="2010-08" db="EMBL/GenBank/DDBJ databases">
        <authorList>
            <consortium name="Caenorhabditis japonica Sequencing Consortium"/>
            <person name="Wilson R.K."/>
        </authorList>
    </citation>
    <scope>NUCLEOTIDE SEQUENCE [LARGE SCALE GENOMIC DNA]</scope>
    <source>
        <strain evidence="6">DF5081</strain>
    </source>
</reference>
<dbReference type="GO" id="GO:0005615">
    <property type="term" value="C:extracellular space"/>
    <property type="evidence" value="ECO:0007669"/>
    <property type="project" value="TreeGrafter"/>
</dbReference>
<keyword evidence="2" id="KW-0722">Serine protease inhibitor</keyword>
<dbReference type="PROSITE" id="PS00280">
    <property type="entry name" value="BPTI_KUNITZ_1"/>
    <property type="match status" value="1"/>
</dbReference>
<dbReference type="InterPro" id="IPR050098">
    <property type="entry name" value="TFPI/VKTCI-like"/>
</dbReference>
<dbReference type="PRINTS" id="PR00759">
    <property type="entry name" value="BASICPTASE"/>
</dbReference>
<evidence type="ECO:0000256" key="1">
    <source>
        <dbReference type="ARBA" id="ARBA00022690"/>
    </source>
</evidence>
<dbReference type="PANTHER" id="PTHR10083">
    <property type="entry name" value="KUNITZ-TYPE PROTEASE INHIBITOR-RELATED"/>
    <property type="match status" value="1"/>
</dbReference>
<dbReference type="PANTHER" id="PTHR10083:SF375">
    <property type="entry name" value="BPTI_KUNITZ INHIBITOR DOMAIN-CONTAINING PROTEIN"/>
    <property type="match status" value="1"/>
</dbReference>
<feature type="domain" description="BPTI/Kunitz inhibitor" evidence="4">
    <location>
        <begin position="35"/>
        <end position="85"/>
    </location>
</feature>
<dbReference type="Gene3D" id="4.10.410.10">
    <property type="entry name" value="Pancreatic trypsin inhibitor Kunitz domain"/>
    <property type="match status" value="1"/>
</dbReference>
<name>A0A8R1I8T7_CAEJA</name>